<dbReference type="RefSeq" id="WP_137829859.1">
    <property type="nucleotide sequence ID" value="NZ_BPRE01000031.1"/>
</dbReference>
<reference evidence="2" key="2">
    <citation type="submission" date="2021-08" db="EMBL/GenBank/DDBJ databases">
        <authorList>
            <person name="Tani A."/>
            <person name="Ola A."/>
            <person name="Ogura Y."/>
            <person name="Katsura K."/>
            <person name="Hayashi T."/>
        </authorList>
    </citation>
    <scope>NUCLEOTIDE SEQUENCE</scope>
    <source>
        <strain evidence="2">DSM 14458</strain>
    </source>
</reference>
<gene>
    <name evidence="2" type="ORF">BGCPKDLD_5241</name>
</gene>
<dbReference type="Pfam" id="PF13579">
    <property type="entry name" value="Glyco_trans_4_4"/>
    <property type="match status" value="1"/>
</dbReference>
<reference evidence="2" key="1">
    <citation type="journal article" date="2021" name="Front. Microbiol.">
        <title>Comprehensive Comparative Genomics and Phenotyping of Methylobacterium Species.</title>
        <authorList>
            <person name="Alessa O."/>
            <person name="Ogura Y."/>
            <person name="Fujitani Y."/>
            <person name="Takami H."/>
            <person name="Hayashi T."/>
            <person name="Sahin N."/>
            <person name="Tani A."/>
        </authorList>
    </citation>
    <scope>NUCLEOTIDE SEQUENCE</scope>
    <source>
        <strain evidence="2">DSM 14458</strain>
    </source>
</reference>
<proteinExistence type="predicted"/>
<comment type="caution">
    <text evidence="2">The sequence shown here is derived from an EMBL/GenBank/DDBJ whole genome shotgun (WGS) entry which is preliminary data.</text>
</comment>
<organism evidence="2 3">
    <name type="scientific">Methylorubrum suomiense</name>
    <dbReference type="NCBI Taxonomy" id="144191"/>
    <lineage>
        <taxon>Bacteria</taxon>
        <taxon>Pseudomonadati</taxon>
        <taxon>Pseudomonadota</taxon>
        <taxon>Alphaproteobacteria</taxon>
        <taxon>Hyphomicrobiales</taxon>
        <taxon>Methylobacteriaceae</taxon>
        <taxon>Methylorubrum</taxon>
    </lineage>
</organism>
<evidence type="ECO:0000259" key="1">
    <source>
        <dbReference type="Pfam" id="PF13579"/>
    </source>
</evidence>
<dbReference type="Gene3D" id="3.40.50.2000">
    <property type="entry name" value="Glycogen Phosphorylase B"/>
    <property type="match status" value="2"/>
</dbReference>
<sequence>MSAYFGYDVCFVPTLLARPIFLKVLLSYPWQAIRTAWTLVRQRPDAVWIQMPPNFVAHLCLLLCLVYGRNRPRLVADLHNSALTRHWLSVPFTRRVLRKFDLVLVHNEDMRALAVDLGLGARNLHVLEDRSPSFGAIAATPPDGRPCFVVPCSFYKDEPVRNVLEAARLMPDYDFMITGPRARAAGQGLLDNVPGNVTFTGFLPIDEYDALVERATGILCLTTHDGVQLSAAGEAVGAGKPMIVSDKPLLLSLFTAGRFVDNSVEALRDACRDVAGDYARYAAQTISLRDGAERNDRWLAQATPIRTLLTSEL</sequence>
<dbReference type="SUPFAM" id="SSF53756">
    <property type="entry name" value="UDP-Glycosyltransferase/glycogen phosphorylase"/>
    <property type="match status" value="1"/>
</dbReference>
<dbReference type="InterPro" id="IPR028098">
    <property type="entry name" value="Glyco_trans_4-like_N"/>
</dbReference>
<dbReference type="EMBL" id="BPRE01000031">
    <property type="protein sequence ID" value="GJE78623.1"/>
    <property type="molecule type" value="Genomic_DNA"/>
</dbReference>
<protein>
    <recommendedName>
        <fullName evidence="1">Glycosyltransferase subfamily 4-like N-terminal domain-containing protein</fullName>
    </recommendedName>
</protein>
<keyword evidence="3" id="KW-1185">Reference proteome</keyword>
<evidence type="ECO:0000313" key="2">
    <source>
        <dbReference type="EMBL" id="GJE78623.1"/>
    </source>
</evidence>
<feature type="domain" description="Glycosyltransferase subfamily 4-like N-terminal" evidence="1">
    <location>
        <begin position="28"/>
        <end position="127"/>
    </location>
</feature>
<accession>A0ABQ4V582</accession>
<evidence type="ECO:0000313" key="3">
    <source>
        <dbReference type="Proteomes" id="UP001055093"/>
    </source>
</evidence>
<name>A0ABQ4V582_9HYPH</name>
<dbReference type="Proteomes" id="UP001055093">
    <property type="component" value="Unassembled WGS sequence"/>
</dbReference>